<keyword evidence="2" id="KW-0812">Transmembrane</keyword>
<keyword evidence="2" id="KW-0472">Membrane</keyword>
<evidence type="ECO:0000313" key="4">
    <source>
        <dbReference type="Proteomes" id="UP000034137"/>
    </source>
</evidence>
<evidence type="ECO:0000256" key="2">
    <source>
        <dbReference type="SAM" id="Phobius"/>
    </source>
</evidence>
<gene>
    <name evidence="3" type="ORF">UT64_C0079G0005</name>
</gene>
<feature type="transmembrane region" description="Helical" evidence="2">
    <location>
        <begin position="95"/>
        <end position="114"/>
    </location>
</feature>
<feature type="region of interest" description="Disordered" evidence="1">
    <location>
        <begin position="36"/>
        <end position="72"/>
    </location>
</feature>
<protein>
    <submittedName>
        <fullName evidence="3">Uncharacterized protein</fullName>
    </submittedName>
</protein>
<comment type="caution">
    <text evidence="3">The sequence shown here is derived from an EMBL/GenBank/DDBJ whole genome shotgun (WGS) entry which is preliminary data.</text>
</comment>
<sequence length="197" mass="22692">MTAMAKKSIQINEKVSRNREIVLNFINEKNKSIKIKAQEVPKPMMSSSTKEKPAATQNKQRKPKTIQKKSDQSLEKSAKSIIIHSDFLLNYFKHLLVVPILLISIYFIFSIYLFSFSPDNQVARKINQFIPVPAIITSEGMVDYYSYQDAKASLFNRSEINPTLDYRDISTLAKEQSLKKLFGNQIIKDRWVISLVN</sequence>
<name>A0A0G0PS04_9BACT</name>
<keyword evidence="2" id="KW-1133">Transmembrane helix</keyword>
<dbReference type="AlphaFoldDB" id="A0A0G0PS04"/>
<organism evidence="3 4">
    <name type="scientific">Candidatus Falkowbacteria bacterium GW2011_GWF2_39_8</name>
    <dbReference type="NCBI Taxonomy" id="1618642"/>
    <lineage>
        <taxon>Bacteria</taxon>
        <taxon>Candidatus Falkowiibacteriota</taxon>
    </lineage>
</organism>
<dbReference type="EMBL" id="LBXO01000079">
    <property type="protein sequence ID" value="KKR30944.1"/>
    <property type="molecule type" value="Genomic_DNA"/>
</dbReference>
<proteinExistence type="predicted"/>
<reference evidence="3 4" key="1">
    <citation type="journal article" date="2015" name="Nature">
        <title>rRNA introns, odd ribosomes, and small enigmatic genomes across a large radiation of phyla.</title>
        <authorList>
            <person name="Brown C.T."/>
            <person name="Hug L.A."/>
            <person name="Thomas B.C."/>
            <person name="Sharon I."/>
            <person name="Castelle C.J."/>
            <person name="Singh A."/>
            <person name="Wilkins M.J."/>
            <person name="Williams K.H."/>
            <person name="Banfield J.F."/>
        </authorList>
    </citation>
    <scope>NUCLEOTIDE SEQUENCE [LARGE SCALE GENOMIC DNA]</scope>
</reference>
<accession>A0A0G0PS04</accession>
<dbReference type="Proteomes" id="UP000034137">
    <property type="component" value="Unassembled WGS sequence"/>
</dbReference>
<evidence type="ECO:0000256" key="1">
    <source>
        <dbReference type="SAM" id="MobiDB-lite"/>
    </source>
</evidence>
<evidence type="ECO:0000313" key="3">
    <source>
        <dbReference type="EMBL" id="KKR30944.1"/>
    </source>
</evidence>